<name>A0A6P1MI18_9FIRM</name>
<dbReference type="SUPFAM" id="SSF88946">
    <property type="entry name" value="Sigma2 domain of RNA polymerase sigma factors"/>
    <property type="match status" value="1"/>
</dbReference>
<dbReference type="Gene3D" id="1.10.1740.10">
    <property type="match status" value="1"/>
</dbReference>
<protein>
    <submittedName>
        <fullName evidence="8">Sigma-70 family RNA polymerase sigma factor</fullName>
    </submittedName>
</protein>
<keyword evidence="3" id="KW-0731">Sigma factor</keyword>
<dbReference type="GO" id="GO:0016987">
    <property type="term" value="F:sigma factor activity"/>
    <property type="evidence" value="ECO:0007669"/>
    <property type="project" value="UniProtKB-KW"/>
</dbReference>
<dbReference type="NCBIfam" id="TIGR02937">
    <property type="entry name" value="sigma70-ECF"/>
    <property type="match status" value="1"/>
</dbReference>
<evidence type="ECO:0000259" key="7">
    <source>
        <dbReference type="Pfam" id="PF08281"/>
    </source>
</evidence>
<dbReference type="GO" id="GO:0006352">
    <property type="term" value="P:DNA-templated transcription initiation"/>
    <property type="evidence" value="ECO:0007669"/>
    <property type="project" value="InterPro"/>
</dbReference>
<evidence type="ECO:0000256" key="5">
    <source>
        <dbReference type="ARBA" id="ARBA00023163"/>
    </source>
</evidence>
<dbReference type="GO" id="GO:0003677">
    <property type="term" value="F:DNA binding"/>
    <property type="evidence" value="ECO:0007669"/>
    <property type="project" value="UniProtKB-KW"/>
</dbReference>
<dbReference type="InterPro" id="IPR013249">
    <property type="entry name" value="RNA_pol_sigma70_r4_t2"/>
</dbReference>
<keyword evidence="4" id="KW-0238">DNA-binding</keyword>
<gene>
    <name evidence="8" type="ORF">Ami3637_10755</name>
</gene>
<dbReference type="KEGG" id="amic:Ami3637_10755"/>
<proteinExistence type="inferred from homology"/>
<organism evidence="8 9">
    <name type="scientific">Aminipila terrae</name>
    <dbReference type="NCBI Taxonomy" id="2697030"/>
    <lineage>
        <taxon>Bacteria</taxon>
        <taxon>Bacillati</taxon>
        <taxon>Bacillota</taxon>
        <taxon>Clostridia</taxon>
        <taxon>Peptostreptococcales</taxon>
        <taxon>Anaerovoracaceae</taxon>
        <taxon>Aminipila</taxon>
    </lineage>
</organism>
<sequence>MTVNEENFIEQILLKNEKALEFVIEKYGWIIKTVARKHLQKQLELTDECINDVLLAVWENVDSFDKSRNTFENWLAGVSRYKAIDCKRKYLKKYREEPLETLENVVDLKSRHGSEEQEISEELSEMLACLGKKDRGIFERLFWHGESVKSVSISMGMKETAVYNHVSRGRRKLRKHLSLMGKENNL</sequence>
<dbReference type="PANTHER" id="PTHR43133:SF8">
    <property type="entry name" value="RNA POLYMERASE SIGMA FACTOR HI_1459-RELATED"/>
    <property type="match status" value="1"/>
</dbReference>
<evidence type="ECO:0000256" key="4">
    <source>
        <dbReference type="ARBA" id="ARBA00023125"/>
    </source>
</evidence>
<dbReference type="Pfam" id="PF04542">
    <property type="entry name" value="Sigma70_r2"/>
    <property type="match status" value="1"/>
</dbReference>
<dbReference type="EMBL" id="CP047591">
    <property type="protein sequence ID" value="QHI72823.1"/>
    <property type="molecule type" value="Genomic_DNA"/>
</dbReference>
<dbReference type="Pfam" id="PF08281">
    <property type="entry name" value="Sigma70_r4_2"/>
    <property type="match status" value="1"/>
</dbReference>
<dbReference type="InterPro" id="IPR013324">
    <property type="entry name" value="RNA_pol_sigma_r3/r4-like"/>
</dbReference>
<dbReference type="Proteomes" id="UP000463883">
    <property type="component" value="Chromosome"/>
</dbReference>
<dbReference type="RefSeq" id="WP_162362590.1">
    <property type="nucleotide sequence ID" value="NZ_CP047591.1"/>
</dbReference>
<dbReference type="InterPro" id="IPR013325">
    <property type="entry name" value="RNA_pol_sigma_r2"/>
</dbReference>
<accession>A0A6P1MI18</accession>
<dbReference type="InterPro" id="IPR014284">
    <property type="entry name" value="RNA_pol_sigma-70_dom"/>
</dbReference>
<keyword evidence="2" id="KW-0805">Transcription regulation</keyword>
<comment type="similarity">
    <text evidence="1">Belongs to the sigma-70 factor family. ECF subfamily.</text>
</comment>
<evidence type="ECO:0000313" key="9">
    <source>
        <dbReference type="Proteomes" id="UP000463883"/>
    </source>
</evidence>
<evidence type="ECO:0000259" key="6">
    <source>
        <dbReference type="Pfam" id="PF04542"/>
    </source>
</evidence>
<feature type="domain" description="RNA polymerase sigma factor 70 region 4 type 2" evidence="7">
    <location>
        <begin position="121"/>
        <end position="173"/>
    </location>
</feature>
<keyword evidence="5" id="KW-0804">Transcription</keyword>
<evidence type="ECO:0000256" key="2">
    <source>
        <dbReference type="ARBA" id="ARBA00023015"/>
    </source>
</evidence>
<keyword evidence="9" id="KW-1185">Reference proteome</keyword>
<dbReference type="AlphaFoldDB" id="A0A6P1MI18"/>
<dbReference type="PANTHER" id="PTHR43133">
    <property type="entry name" value="RNA POLYMERASE ECF-TYPE SIGMA FACTO"/>
    <property type="match status" value="1"/>
</dbReference>
<dbReference type="InterPro" id="IPR039425">
    <property type="entry name" value="RNA_pol_sigma-70-like"/>
</dbReference>
<dbReference type="InterPro" id="IPR007627">
    <property type="entry name" value="RNA_pol_sigma70_r2"/>
</dbReference>
<evidence type="ECO:0000256" key="3">
    <source>
        <dbReference type="ARBA" id="ARBA00023082"/>
    </source>
</evidence>
<evidence type="ECO:0000256" key="1">
    <source>
        <dbReference type="ARBA" id="ARBA00010641"/>
    </source>
</evidence>
<dbReference type="SUPFAM" id="SSF88659">
    <property type="entry name" value="Sigma3 and sigma4 domains of RNA polymerase sigma factors"/>
    <property type="match status" value="1"/>
</dbReference>
<evidence type="ECO:0000313" key="8">
    <source>
        <dbReference type="EMBL" id="QHI72823.1"/>
    </source>
</evidence>
<dbReference type="Gene3D" id="1.10.10.10">
    <property type="entry name" value="Winged helix-like DNA-binding domain superfamily/Winged helix DNA-binding domain"/>
    <property type="match status" value="1"/>
</dbReference>
<feature type="domain" description="RNA polymerase sigma-70 region 2" evidence="6">
    <location>
        <begin position="24"/>
        <end position="89"/>
    </location>
</feature>
<reference evidence="8 9" key="1">
    <citation type="submission" date="2020-01" db="EMBL/GenBank/DDBJ databases">
        <title>Genomic analysis of Aminipila sp. CBA3637.</title>
        <authorList>
            <person name="Kim Y.B."/>
            <person name="Roh S.W."/>
        </authorList>
    </citation>
    <scope>NUCLEOTIDE SEQUENCE [LARGE SCALE GENOMIC DNA]</scope>
    <source>
        <strain evidence="8 9">CBA3637</strain>
    </source>
</reference>
<dbReference type="InterPro" id="IPR036388">
    <property type="entry name" value="WH-like_DNA-bd_sf"/>
</dbReference>